<organism evidence="5 6">
    <name type="scientific">Limnobaculum xujianqingii</name>
    <dbReference type="NCBI Taxonomy" id="2738837"/>
    <lineage>
        <taxon>Bacteria</taxon>
        <taxon>Pseudomonadati</taxon>
        <taxon>Pseudomonadota</taxon>
        <taxon>Gammaproteobacteria</taxon>
        <taxon>Enterobacterales</taxon>
        <taxon>Budviciaceae</taxon>
        <taxon>Limnobaculum</taxon>
    </lineage>
</organism>
<feature type="coiled-coil region" evidence="1">
    <location>
        <begin position="555"/>
        <end position="582"/>
    </location>
</feature>
<evidence type="ECO:0000256" key="1">
    <source>
        <dbReference type="SAM" id="Coils"/>
    </source>
</evidence>
<keyword evidence="7" id="KW-1185">Reference proteome</keyword>
<proteinExistence type="predicted"/>
<dbReference type="RefSeq" id="WP_228399088.1">
    <property type="nucleotide sequence ID" value="NZ_JADRCP010000005.1"/>
</dbReference>
<dbReference type="InterPro" id="IPR013491">
    <property type="entry name" value="Tape_meas_N"/>
</dbReference>
<feature type="compositionally biased region" description="Basic and acidic residues" evidence="2">
    <location>
        <begin position="752"/>
        <end position="762"/>
    </location>
</feature>
<feature type="domain" description="Tape measure protein N-terminal" evidence="3">
    <location>
        <begin position="62"/>
        <end position="250"/>
    </location>
</feature>
<gene>
    <name evidence="5" type="ORF">I2492_15555</name>
    <name evidence="4" type="ORF">I2493_16445</name>
</gene>
<accession>A0A9D7FVL8</accession>
<dbReference type="Pfam" id="PF20155">
    <property type="entry name" value="TMP_3"/>
    <property type="match status" value="1"/>
</dbReference>
<reference evidence="5 7" key="1">
    <citation type="submission" date="2020-11" db="EMBL/GenBank/DDBJ databases">
        <title>Insectihabitans protaetiae gen. nov. sp. nov. and Insectihabitans allomyrinae sp. nov., isolated from larvae of Protaetia brevitarsis seulensis and Allomyrina dichotoma, respectively.</title>
        <authorList>
            <person name="Lee S.D."/>
            <person name="Byeon Y.-S."/>
            <person name="Kim S.-M."/>
            <person name="Yang H.L."/>
            <person name="Kim I.S."/>
        </authorList>
    </citation>
    <scope>NUCLEOTIDE SEQUENCE</scope>
    <source>
        <strain evidence="5">CWB-B4</strain>
        <strain evidence="4 7">CWB-B43</strain>
    </source>
</reference>
<evidence type="ECO:0000313" key="7">
    <source>
        <dbReference type="Proteomes" id="UP001296969"/>
    </source>
</evidence>
<comment type="caution">
    <text evidence="5">The sequence shown here is derived from an EMBL/GenBank/DDBJ whole genome shotgun (WGS) entry which is preliminary data.</text>
</comment>
<evidence type="ECO:0000313" key="5">
    <source>
        <dbReference type="EMBL" id="MBK5177737.1"/>
    </source>
</evidence>
<sequence>MAGNNVGEIIYDVQMNVRQLIEGQHQVNDRMDRMERGADGASKSFSKLSGVAAALGSVLSAKKIADYAEAWTVLNNKLVNSIKIGEDLAQVNERVFKIAQDSRASLDGVATLYSRLERATRDAGVSGQELANITTTITKAMAISGATAAESEGALIQLSQALASGVLRGQEFNSISEQAPALLKGLADSLGVNIGQLRKLAGEGKLTTDVLLKSFKEMGPTIEKEFSKTVATMSQSLTIANNNITKFVGESTSVKSAVSVFNTAVVTVSENIESMSLIIGAAAAIFGSRYVGALAMAGAAQVKKAIDTRAATLADAAAAKQAALTAAGDLRAAQAAKAASIAELNKADARVASARSATLATTAEIALTEAEVASVRTNIAQIESEKALEAQRLKAQITEQGRIATATRMAELQQASAVLTARLAQAEAAAIAARTSAATAGAAAITAAETELSATRQRATVIIDAENRALAANAAAQATAATAARNANGAMVLLKGALGLLGGPLGVAMLAGAGILYFSQRAKEARDSANALADSTGKLVEQFKEMTNTQVAASIARMREKIPELTDALNEAKKAVEEDTKQLNAAIGARERYAKTSEEIEKYTRSVTYWQDKLAISTDNLNEANNRLDRVNNTVYMGQVQLNGGMAQGAELLSRNAAQAGVAANAMNFLGKQLNFASAAKDKFNSTGLVVPKSEKADEYINDLKKENTLLAITDRRVREVTKARMEAESKGGNQNQIRQAEEAAGAQYDLKKAEEDRKDSVKAGAKAESQAAQAEKRRTEQLKQLGDEMAVAELKAKGLNREAALLAAAQDLGAGASQGQIQQAMQQAGEIFDIQQRSADKKALLDADLYAKAEQQRKQDTDQLERQLKAGDIAYDVSQRRRAEIAANYSRAIAEANANNAVNPVSENRAQVDPVQSLANENARKLALMVTYYQQEQAMLDQARANNKITEEQYQQAKATTYSQYAALINAEQNQYNKQQMEAQWQLLSQQGLAYDMLTSAVDAFAGNASNAITGLLTGTMSVSDAMRSLGNTILNSVINSIVQMGVEWVKNLIIQKAMGAAVAAASTAEAAVVAAAWAPAAALSSLATMGGNAAPAAAGITSTVGLASGLAVSGMRKNGGPVSAGSMYQVGEGGMPEIYKASNGRQYMIPGDNGNVISNKDMMGGSGINVSVNIQNYNGSMVDTQAKSDGQGGVTVDVIIADIQNGGPIDQAISTYHNAPRRAIGQ</sequence>
<evidence type="ECO:0000313" key="6">
    <source>
        <dbReference type="Proteomes" id="UP000807542"/>
    </source>
</evidence>
<feature type="region of interest" description="Disordered" evidence="2">
    <location>
        <begin position="752"/>
        <end position="781"/>
    </location>
</feature>
<name>A0A9D7FVL8_9GAMM</name>
<feature type="coiled-coil region" evidence="1">
    <location>
        <begin position="934"/>
        <end position="961"/>
    </location>
</feature>
<feature type="compositionally biased region" description="Low complexity" evidence="2">
    <location>
        <begin position="763"/>
        <end position="774"/>
    </location>
</feature>
<evidence type="ECO:0000313" key="4">
    <source>
        <dbReference type="EMBL" id="MBK5074597.1"/>
    </source>
</evidence>
<dbReference type="EMBL" id="JADRCP010000005">
    <property type="protein sequence ID" value="MBK5177737.1"/>
    <property type="molecule type" value="Genomic_DNA"/>
</dbReference>
<dbReference type="Proteomes" id="UP000807542">
    <property type="component" value="Unassembled WGS sequence"/>
</dbReference>
<evidence type="ECO:0000256" key="2">
    <source>
        <dbReference type="SAM" id="MobiDB-lite"/>
    </source>
</evidence>
<evidence type="ECO:0000259" key="3">
    <source>
        <dbReference type="Pfam" id="PF20155"/>
    </source>
</evidence>
<dbReference type="NCBIfam" id="TIGR02675">
    <property type="entry name" value="tape_meas_nterm"/>
    <property type="match status" value="1"/>
</dbReference>
<dbReference type="AlphaFoldDB" id="A0A9D7FVL8"/>
<dbReference type="Proteomes" id="UP001296969">
    <property type="component" value="Unassembled WGS sequence"/>
</dbReference>
<dbReference type="EMBL" id="JADRCQ010000005">
    <property type="protein sequence ID" value="MBK5074597.1"/>
    <property type="molecule type" value="Genomic_DNA"/>
</dbReference>
<keyword evidence="1" id="KW-0175">Coiled coil</keyword>
<protein>
    <submittedName>
        <fullName evidence="5">Tape measure protein</fullName>
    </submittedName>
</protein>